<dbReference type="EnsemblPlants" id="evm.model.05.908">
    <property type="protein sequence ID" value="cds.evm.model.05.908"/>
    <property type="gene ID" value="evm.TU.05.908"/>
</dbReference>
<accession>A0A803PSE4</accession>
<evidence type="ECO:0000313" key="2">
    <source>
        <dbReference type="Proteomes" id="UP000596661"/>
    </source>
</evidence>
<keyword evidence="2" id="KW-1185">Reference proteome</keyword>
<sequence>MNWKGATQAMTQKLVKYHLNGRMRQASTVRNILEAWAVNVICVSNKGHIEPSDSLYPEAVSVLETERSDSVFLEDKSSFPF</sequence>
<dbReference type="EMBL" id="UZAU01000473">
    <property type="status" value="NOT_ANNOTATED_CDS"/>
    <property type="molecule type" value="Genomic_DNA"/>
</dbReference>
<reference evidence="1" key="2">
    <citation type="submission" date="2021-03" db="UniProtKB">
        <authorList>
            <consortium name="EnsemblPlants"/>
        </authorList>
    </citation>
    <scope>IDENTIFICATION</scope>
</reference>
<dbReference type="Proteomes" id="UP000596661">
    <property type="component" value="Chromosome 5"/>
</dbReference>
<proteinExistence type="predicted"/>
<dbReference type="AlphaFoldDB" id="A0A803PSE4"/>
<dbReference type="Gramene" id="evm.model.05.908">
    <property type="protein sequence ID" value="cds.evm.model.05.908"/>
    <property type="gene ID" value="evm.TU.05.908"/>
</dbReference>
<name>A0A803PSE4_CANSA</name>
<reference evidence="1" key="1">
    <citation type="submission" date="2018-11" db="EMBL/GenBank/DDBJ databases">
        <authorList>
            <person name="Grassa J C."/>
        </authorList>
    </citation>
    <scope>NUCLEOTIDE SEQUENCE [LARGE SCALE GENOMIC DNA]</scope>
</reference>
<organism evidence="1 2">
    <name type="scientific">Cannabis sativa</name>
    <name type="common">Hemp</name>
    <name type="synonym">Marijuana</name>
    <dbReference type="NCBI Taxonomy" id="3483"/>
    <lineage>
        <taxon>Eukaryota</taxon>
        <taxon>Viridiplantae</taxon>
        <taxon>Streptophyta</taxon>
        <taxon>Embryophyta</taxon>
        <taxon>Tracheophyta</taxon>
        <taxon>Spermatophyta</taxon>
        <taxon>Magnoliopsida</taxon>
        <taxon>eudicotyledons</taxon>
        <taxon>Gunneridae</taxon>
        <taxon>Pentapetalae</taxon>
        <taxon>rosids</taxon>
        <taxon>fabids</taxon>
        <taxon>Rosales</taxon>
        <taxon>Cannabaceae</taxon>
        <taxon>Cannabis</taxon>
    </lineage>
</organism>
<evidence type="ECO:0000313" key="1">
    <source>
        <dbReference type="EnsemblPlants" id="cds.evm.model.05.908"/>
    </source>
</evidence>
<protein>
    <submittedName>
        <fullName evidence="1">Uncharacterized protein</fullName>
    </submittedName>
</protein>